<accession>A0AA91GKJ0</accession>
<dbReference type="AlphaFoldDB" id="A0AA91GKJ0"/>
<gene>
    <name evidence="2" type="ORF">RV15_GL000114</name>
</gene>
<feature type="transmembrane region" description="Helical" evidence="1">
    <location>
        <begin position="12"/>
        <end position="28"/>
    </location>
</feature>
<reference evidence="2 3" key="1">
    <citation type="submission" date="2014-12" db="EMBL/GenBank/DDBJ databases">
        <title>Draft genome sequences of 29 type strains of Enterococci.</title>
        <authorList>
            <person name="Zhong Z."/>
            <person name="Sun Z."/>
            <person name="Liu W."/>
            <person name="Zhang W."/>
            <person name="Zhang H."/>
        </authorList>
    </citation>
    <scope>NUCLEOTIDE SEQUENCE [LARGE SCALE GENOMIC DNA]</scope>
    <source>
        <strain evidence="2 3">DSM 22801</strain>
    </source>
</reference>
<dbReference type="EMBL" id="JXLC01000001">
    <property type="protein sequence ID" value="OJG93512.1"/>
    <property type="molecule type" value="Genomic_DNA"/>
</dbReference>
<dbReference type="Proteomes" id="UP000183039">
    <property type="component" value="Unassembled WGS sequence"/>
</dbReference>
<sequence length="53" mass="6310">MINNKTSFLTNNIPFSSLFISYISFFIVELEMFLQQKLLCMMLPVIFYFFLGN</sequence>
<keyword evidence="1" id="KW-1133">Transmembrane helix</keyword>
<evidence type="ECO:0000313" key="3">
    <source>
        <dbReference type="Proteomes" id="UP000183039"/>
    </source>
</evidence>
<keyword evidence="1" id="KW-0472">Membrane</keyword>
<feature type="transmembrane region" description="Helical" evidence="1">
    <location>
        <begin position="34"/>
        <end position="51"/>
    </location>
</feature>
<evidence type="ECO:0000256" key="1">
    <source>
        <dbReference type="SAM" id="Phobius"/>
    </source>
</evidence>
<comment type="caution">
    <text evidence="2">The sequence shown here is derived from an EMBL/GenBank/DDBJ whole genome shotgun (WGS) entry which is preliminary data.</text>
</comment>
<organism evidence="2 3">
    <name type="scientific">Enterococcus silesiacus</name>
    <dbReference type="NCBI Taxonomy" id="332949"/>
    <lineage>
        <taxon>Bacteria</taxon>
        <taxon>Bacillati</taxon>
        <taxon>Bacillota</taxon>
        <taxon>Bacilli</taxon>
        <taxon>Lactobacillales</taxon>
        <taxon>Enterococcaceae</taxon>
        <taxon>Enterococcus</taxon>
    </lineage>
</organism>
<protein>
    <submittedName>
        <fullName evidence="2">Uncharacterized protein</fullName>
    </submittedName>
</protein>
<proteinExistence type="predicted"/>
<keyword evidence="1" id="KW-0812">Transmembrane</keyword>
<evidence type="ECO:0000313" key="2">
    <source>
        <dbReference type="EMBL" id="OJG93512.1"/>
    </source>
</evidence>
<name>A0AA91GKJ0_9ENTE</name>